<dbReference type="PANTHER" id="PTHR43877">
    <property type="entry name" value="AMINOALKYLPHOSPHONATE N-ACETYLTRANSFERASE-RELATED-RELATED"/>
    <property type="match status" value="1"/>
</dbReference>
<keyword evidence="2" id="KW-0012">Acyltransferase</keyword>
<dbReference type="EMBL" id="AP035785">
    <property type="protein sequence ID" value="BFO71738.1"/>
    <property type="molecule type" value="Genomic_DNA"/>
</dbReference>
<protein>
    <submittedName>
        <fullName evidence="4">GNAT family N-acetyltransferase</fullName>
    </submittedName>
</protein>
<dbReference type="InterPro" id="IPR050832">
    <property type="entry name" value="Bact_Acetyltransf"/>
</dbReference>
<dbReference type="SUPFAM" id="SSF55729">
    <property type="entry name" value="Acyl-CoA N-acyltransferases (Nat)"/>
    <property type="match status" value="1"/>
</dbReference>
<keyword evidence="1" id="KW-0808">Transferase</keyword>
<dbReference type="PROSITE" id="PS51186">
    <property type="entry name" value="GNAT"/>
    <property type="match status" value="1"/>
</dbReference>
<dbReference type="AlphaFoldDB" id="A0AB33IUP6"/>
<sequence length="174" mass="20286">MELNEITIRPIGLESLSLLRQVSIDTFVETFGDVNTPEDMSRYLAENLSEEVLCSEIENTESRFFMAFEGDEGVGYLKLNTGDAQTEYREADGLEVERIYVRKPWLGCGVGARLFQLALDTARDERFRYVWLGVWEHNERAKRFYERHGFELCGRHVFRLGSDEQTDLLMRMLL</sequence>
<dbReference type="CDD" id="cd04301">
    <property type="entry name" value="NAT_SF"/>
    <property type="match status" value="1"/>
</dbReference>
<dbReference type="InterPro" id="IPR016181">
    <property type="entry name" value="Acyl_CoA_acyltransferase"/>
</dbReference>
<reference evidence="4" key="1">
    <citation type="submission" date="2024-07" db="EMBL/GenBank/DDBJ databases">
        <title>Complete genome sequence of Prevotella sp. YM-2024 GTC17253.</title>
        <authorList>
            <person name="Hayashi M."/>
            <person name="Muto Y."/>
            <person name="Tanaka K."/>
            <person name="Niwa H."/>
        </authorList>
    </citation>
    <scope>NUCLEOTIDE SEQUENCE</scope>
    <source>
        <strain evidence="4">GTC17253</strain>
    </source>
</reference>
<feature type="domain" description="N-acetyltransferase" evidence="3">
    <location>
        <begin position="6"/>
        <end position="174"/>
    </location>
</feature>
<dbReference type="Gene3D" id="3.40.630.30">
    <property type="match status" value="1"/>
</dbReference>
<name>A0AB33IUP6_9BACT</name>
<evidence type="ECO:0000313" key="4">
    <source>
        <dbReference type="EMBL" id="BFO71738.1"/>
    </source>
</evidence>
<dbReference type="GO" id="GO:0016747">
    <property type="term" value="F:acyltransferase activity, transferring groups other than amino-acyl groups"/>
    <property type="evidence" value="ECO:0007669"/>
    <property type="project" value="InterPro"/>
</dbReference>
<evidence type="ECO:0000259" key="3">
    <source>
        <dbReference type="PROSITE" id="PS51186"/>
    </source>
</evidence>
<organism evidence="4">
    <name type="scientific">Prevotella sp. GTC17253</name>
    <dbReference type="NCBI Taxonomy" id="3236793"/>
    <lineage>
        <taxon>Bacteria</taxon>
        <taxon>Pseudomonadati</taxon>
        <taxon>Bacteroidota</taxon>
        <taxon>Bacteroidia</taxon>
        <taxon>Bacteroidales</taxon>
        <taxon>Prevotellaceae</taxon>
        <taxon>Prevotella</taxon>
    </lineage>
</organism>
<proteinExistence type="predicted"/>
<dbReference type="Pfam" id="PF00583">
    <property type="entry name" value="Acetyltransf_1"/>
    <property type="match status" value="1"/>
</dbReference>
<gene>
    <name evidence="4" type="ORF">GTC17253_17040</name>
</gene>
<evidence type="ECO:0000256" key="1">
    <source>
        <dbReference type="ARBA" id="ARBA00022679"/>
    </source>
</evidence>
<evidence type="ECO:0000256" key="2">
    <source>
        <dbReference type="ARBA" id="ARBA00023315"/>
    </source>
</evidence>
<dbReference type="InterPro" id="IPR000182">
    <property type="entry name" value="GNAT_dom"/>
</dbReference>
<accession>A0AB33IUP6</accession>